<dbReference type="PANTHER" id="PTHR12935:SF0">
    <property type="entry name" value="GAMMA-GLUTAMYLCYCLOTRANSFERASE"/>
    <property type="match status" value="1"/>
</dbReference>
<keyword evidence="6" id="KW-1185">Reference proteome</keyword>
<dbReference type="GO" id="GO:0003839">
    <property type="term" value="F:gamma-glutamylcyclotransferase activity"/>
    <property type="evidence" value="ECO:0007669"/>
    <property type="project" value="UniProtKB-EC"/>
</dbReference>
<evidence type="ECO:0000256" key="2">
    <source>
        <dbReference type="ARBA" id="ARBA00023239"/>
    </source>
</evidence>
<gene>
    <name evidence="5" type="ORF">BDZ85DRAFT_285643</name>
</gene>
<dbReference type="OrthoDB" id="2017317at2759"/>
<feature type="active site" description="Proton acceptor" evidence="3">
    <location>
        <position position="117"/>
    </location>
</feature>
<accession>A0A6A6G0Y2</accession>
<evidence type="ECO:0000256" key="4">
    <source>
        <dbReference type="PIRSR" id="PIRSR617939-2"/>
    </source>
</evidence>
<evidence type="ECO:0000313" key="5">
    <source>
        <dbReference type="EMBL" id="KAF2219178.1"/>
    </source>
</evidence>
<dbReference type="EC" id="4.3.2.9" evidence="1"/>
<evidence type="ECO:0000256" key="3">
    <source>
        <dbReference type="PIRSR" id="PIRSR617939-1"/>
    </source>
</evidence>
<reference evidence="6" key="1">
    <citation type="journal article" date="2020" name="Stud. Mycol.">
        <title>101 Dothideomycetes genomes: A test case for predicting lifestyles and emergence of pathogens.</title>
        <authorList>
            <person name="Haridas S."/>
            <person name="Albert R."/>
            <person name="Binder M."/>
            <person name="Bloem J."/>
            <person name="LaButti K."/>
            <person name="Salamov A."/>
            <person name="Andreopoulos B."/>
            <person name="Baker S."/>
            <person name="Barry K."/>
            <person name="Bills G."/>
            <person name="Bluhm B."/>
            <person name="Cannon C."/>
            <person name="Castanera R."/>
            <person name="Culley D."/>
            <person name="Daum C."/>
            <person name="Ezra D."/>
            <person name="Gonzalez J."/>
            <person name="Henrissat B."/>
            <person name="Kuo A."/>
            <person name="Liang C."/>
            <person name="Lipzen A."/>
            <person name="Lutzoni F."/>
            <person name="Magnuson J."/>
            <person name="Mondo S."/>
            <person name="Nolan M."/>
            <person name="Ohm R."/>
            <person name="Pangilinan J."/>
            <person name="Park H.-J."/>
            <person name="Ramirez L."/>
            <person name="Alfaro M."/>
            <person name="Sun H."/>
            <person name="Tritt A."/>
            <person name="Yoshinaga Y."/>
            <person name="Zwiers L.-H."/>
            <person name="Turgeon B."/>
            <person name="Goodwin S."/>
            <person name="Spatafora J."/>
            <person name="Crous P."/>
            <person name="Grigoriev I."/>
        </authorList>
    </citation>
    <scope>NUCLEOTIDE SEQUENCE [LARGE SCALE GENOMIC DNA]</scope>
    <source>
        <strain evidence="6">CECT 20119</strain>
    </source>
</reference>
<dbReference type="Gene3D" id="3.10.490.10">
    <property type="entry name" value="Gamma-glutamyl cyclotransferase-like"/>
    <property type="match status" value="1"/>
</dbReference>
<dbReference type="InterPro" id="IPR017939">
    <property type="entry name" value="G-Glutamylcylcotransferase"/>
</dbReference>
<sequence>MPQPHRRDGPVWDPRSHSPIWYFAYGSNMSSRTMCRRNLHPLATAAVTCPSHHLTFDVFGMPFSEPSMASISLLPDHGTKRIRLSTGPSDESIEVPCVAGAAYLLSPQEFRSLIISEGSGIAYRLEKVHLERLHCESKTDRWIEGVAFVAKWPLRPHPLPSARYADLLLEGARELDLPKAYLNFLEEHPRYEGAAQTWLGGSWVFAWIWRPFLGRVVRMKYWWVNEEGNCPRWIAWLVVSLYRLMWWYHDVVHASVFVPGDGGKILESVE</sequence>
<proteinExistence type="predicted"/>
<evidence type="ECO:0000313" key="6">
    <source>
        <dbReference type="Proteomes" id="UP000799538"/>
    </source>
</evidence>
<dbReference type="AlphaFoldDB" id="A0A6A6G0Y2"/>
<evidence type="ECO:0000256" key="1">
    <source>
        <dbReference type="ARBA" id="ARBA00012346"/>
    </source>
</evidence>
<dbReference type="Proteomes" id="UP000799538">
    <property type="component" value="Unassembled WGS sequence"/>
</dbReference>
<dbReference type="PANTHER" id="PTHR12935">
    <property type="entry name" value="GAMMA-GLUTAMYLCYCLOTRANSFERASE"/>
    <property type="match status" value="1"/>
</dbReference>
<protein>
    <recommendedName>
        <fullName evidence="1">gamma-glutamylcyclotransferase</fullName>
        <ecNumber evidence="1">4.3.2.9</ecNumber>
    </recommendedName>
</protein>
<name>A0A6A6G0Y2_9PEZI</name>
<dbReference type="EMBL" id="ML992519">
    <property type="protein sequence ID" value="KAF2219178.1"/>
    <property type="molecule type" value="Genomic_DNA"/>
</dbReference>
<keyword evidence="2" id="KW-0456">Lyase</keyword>
<organism evidence="5 6">
    <name type="scientific">Elsinoe ampelina</name>
    <dbReference type="NCBI Taxonomy" id="302913"/>
    <lineage>
        <taxon>Eukaryota</taxon>
        <taxon>Fungi</taxon>
        <taxon>Dikarya</taxon>
        <taxon>Ascomycota</taxon>
        <taxon>Pezizomycotina</taxon>
        <taxon>Dothideomycetes</taxon>
        <taxon>Dothideomycetidae</taxon>
        <taxon>Myriangiales</taxon>
        <taxon>Elsinoaceae</taxon>
        <taxon>Elsinoe</taxon>
    </lineage>
</organism>
<feature type="binding site" evidence="4">
    <location>
        <begin position="22"/>
        <end position="27"/>
    </location>
    <ligand>
        <name>substrate</name>
    </ligand>
</feature>
<feature type="binding site" evidence="4">
    <location>
        <position position="164"/>
    </location>
    <ligand>
        <name>substrate</name>
    </ligand>
</feature>